<evidence type="ECO:0000313" key="2">
    <source>
        <dbReference type="Proteomes" id="UP001565220"/>
    </source>
</evidence>
<proteinExistence type="predicted"/>
<dbReference type="RefSeq" id="WP_294182235.1">
    <property type="nucleotide sequence ID" value="NZ_JBGFFE010000002.1"/>
</dbReference>
<accession>A0ABV4DW07</accession>
<name>A0ABV4DW07_9CLOT</name>
<gene>
    <name evidence="1" type="ORF">AB8S09_03410</name>
</gene>
<keyword evidence="2" id="KW-1185">Reference proteome</keyword>
<dbReference type="Proteomes" id="UP001565220">
    <property type="component" value="Unassembled WGS sequence"/>
</dbReference>
<comment type="caution">
    <text evidence="1">The sequence shown here is derived from an EMBL/GenBank/DDBJ whole genome shotgun (WGS) entry which is preliminary data.</text>
</comment>
<organism evidence="1 2">
    <name type="scientific">Clostridium lapidicellarium</name>
    <dbReference type="NCBI Taxonomy" id="3240931"/>
    <lineage>
        <taxon>Bacteria</taxon>
        <taxon>Bacillati</taxon>
        <taxon>Bacillota</taxon>
        <taxon>Clostridia</taxon>
        <taxon>Eubacteriales</taxon>
        <taxon>Clostridiaceae</taxon>
        <taxon>Clostridium</taxon>
    </lineage>
</organism>
<sequence>MIGKIIDLNAAEALISFKDGATAYTNISRLPPNIKIGDTINVNPSLPFTLNDKLKNTFFL</sequence>
<evidence type="ECO:0000313" key="1">
    <source>
        <dbReference type="EMBL" id="MEY8762696.1"/>
    </source>
</evidence>
<reference evidence="1 2" key="1">
    <citation type="submission" date="2024-08" db="EMBL/GenBank/DDBJ databases">
        <title>Clostridium lapicellarii sp. nov., and Clostridium renhuaiense sp. nov., two species isolated from the mud in a fermentation cellar used for producing sauce-flavour Chinese liquors.</title>
        <authorList>
            <person name="Yang F."/>
            <person name="Wang H."/>
            <person name="Chen L.Q."/>
            <person name="Zhou N."/>
            <person name="Lu J.J."/>
            <person name="Pu X.X."/>
            <person name="Wan B."/>
            <person name="Wang L."/>
            <person name="Liu S.J."/>
        </authorList>
    </citation>
    <scope>NUCLEOTIDE SEQUENCE [LARGE SCALE GENOMIC DNA]</scope>
    <source>
        <strain evidence="1 2">MT-113</strain>
    </source>
</reference>
<protein>
    <submittedName>
        <fullName evidence="1">Uncharacterized protein</fullName>
    </submittedName>
</protein>
<dbReference type="EMBL" id="JBGFFE010000002">
    <property type="protein sequence ID" value="MEY8762696.1"/>
    <property type="molecule type" value="Genomic_DNA"/>
</dbReference>